<dbReference type="InterPro" id="IPR051783">
    <property type="entry name" value="NAD(P)-dependent_oxidoreduct"/>
</dbReference>
<dbReference type="Gene3D" id="3.40.50.720">
    <property type="entry name" value="NAD(P)-binding Rossmann-like Domain"/>
    <property type="match status" value="1"/>
</dbReference>
<dbReference type="AlphaFoldDB" id="A0A1I4YVC4"/>
<reference evidence="3" key="1">
    <citation type="submission" date="2016-10" db="EMBL/GenBank/DDBJ databases">
        <authorList>
            <person name="Varghese N."/>
            <person name="Submissions S."/>
        </authorList>
    </citation>
    <scope>NUCLEOTIDE SEQUENCE [LARGE SCALE GENOMIC DNA]</scope>
    <source>
        <strain evidence="3">DSM 23925</strain>
    </source>
</reference>
<dbReference type="PANTHER" id="PTHR48079">
    <property type="entry name" value="PROTEIN YEEZ"/>
    <property type="match status" value="1"/>
</dbReference>
<gene>
    <name evidence="2" type="ORF">SAMN04487989_101316</name>
</gene>
<dbReference type="SUPFAM" id="SSF51735">
    <property type="entry name" value="NAD(P)-binding Rossmann-fold domains"/>
    <property type="match status" value="1"/>
</dbReference>
<dbReference type="GO" id="GO:0004029">
    <property type="term" value="F:aldehyde dehydrogenase (NAD+) activity"/>
    <property type="evidence" value="ECO:0007669"/>
    <property type="project" value="TreeGrafter"/>
</dbReference>
<dbReference type="InterPro" id="IPR001509">
    <property type="entry name" value="Epimerase_deHydtase"/>
</dbReference>
<evidence type="ECO:0000313" key="2">
    <source>
        <dbReference type="EMBL" id="SFN41964.1"/>
    </source>
</evidence>
<dbReference type="Proteomes" id="UP000198705">
    <property type="component" value="Unassembled WGS sequence"/>
</dbReference>
<keyword evidence="3" id="KW-1185">Reference proteome</keyword>
<dbReference type="Pfam" id="PF01370">
    <property type="entry name" value="Epimerase"/>
    <property type="match status" value="1"/>
</dbReference>
<dbReference type="OrthoDB" id="596910at2"/>
<sequence>MILVTGGTGLVGSHLLYQLVADDKPVRAIYRTEKKQEIVKRVFSYYSKDYLALFNKIEWVEANLLNIPQLSEAFKNIEHVYHCAAMVSFAPNDYHKLRKTNIEGTTNIVNLCISHHVKKLCYVSSVATIGDSENNRHVNEETHWNPEKDNSVYAITKYGAEIEVWRGTQEGLDAVIVNPGVIIGAGIWNHGSGEIFNKVYNGLPFYTQGHIACIDVKDVVKSMITLLESPIKNERFILVAEHMPYKKFLNYIAKNLEVKPPHIEAKSWMISIAWRLDWLKNKLTGTPRKLVKPMLKSTLNKTVYDNTKIKAELDFQFTPIEVCIKNVAKNFLKQA</sequence>
<proteinExistence type="predicted"/>
<dbReference type="PANTHER" id="PTHR48079:SF6">
    <property type="entry name" value="NAD(P)-BINDING DOMAIN-CONTAINING PROTEIN-RELATED"/>
    <property type="match status" value="1"/>
</dbReference>
<dbReference type="STRING" id="649333.SAMN04487989_101316"/>
<evidence type="ECO:0000313" key="3">
    <source>
        <dbReference type="Proteomes" id="UP000198705"/>
    </source>
</evidence>
<evidence type="ECO:0000259" key="1">
    <source>
        <dbReference type="Pfam" id="PF01370"/>
    </source>
</evidence>
<dbReference type="EMBL" id="FOVN01000001">
    <property type="protein sequence ID" value="SFN41964.1"/>
    <property type="molecule type" value="Genomic_DNA"/>
</dbReference>
<dbReference type="GO" id="GO:0005737">
    <property type="term" value="C:cytoplasm"/>
    <property type="evidence" value="ECO:0007669"/>
    <property type="project" value="TreeGrafter"/>
</dbReference>
<dbReference type="InterPro" id="IPR036291">
    <property type="entry name" value="NAD(P)-bd_dom_sf"/>
</dbReference>
<feature type="domain" description="NAD-dependent epimerase/dehydratase" evidence="1">
    <location>
        <begin position="2"/>
        <end position="230"/>
    </location>
</feature>
<dbReference type="RefSeq" id="WP_092205892.1">
    <property type="nucleotide sequence ID" value="NZ_FOVN01000001.1"/>
</dbReference>
<accession>A0A1I4YVC4</accession>
<organism evidence="2 3">
    <name type="scientific">Bizionia echini</name>
    <dbReference type="NCBI Taxonomy" id="649333"/>
    <lineage>
        <taxon>Bacteria</taxon>
        <taxon>Pseudomonadati</taxon>
        <taxon>Bacteroidota</taxon>
        <taxon>Flavobacteriia</taxon>
        <taxon>Flavobacteriales</taxon>
        <taxon>Flavobacteriaceae</taxon>
        <taxon>Bizionia</taxon>
    </lineage>
</organism>
<protein>
    <submittedName>
        <fullName evidence="2">Nucleoside-diphosphate-sugar epimerase</fullName>
    </submittedName>
</protein>
<name>A0A1I4YVC4_9FLAO</name>